<protein>
    <recommendedName>
        <fullName evidence="10">Zn(2)-C6 fungal-type domain-containing protein</fullName>
    </recommendedName>
</protein>
<dbReference type="InterPro" id="IPR050797">
    <property type="entry name" value="Carb_Metab_Trans_Reg"/>
</dbReference>
<dbReference type="Gene3D" id="4.10.240.10">
    <property type="entry name" value="Zn(2)-C6 fungal-type DNA-binding domain"/>
    <property type="match status" value="1"/>
</dbReference>
<keyword evidence="4" id="KW-0862">Zinc</keyword>
<dbReference type="SUPFAM" id="SSF57701">
    <property type="entry name" value="Zn2/Cys6 DNA-binding domain"/>
    <property type="match status" value="1"/>
</dbReference>
<keyword evidence="3" id="KW-0479">Metal-binding</keyword>
<dbReference type="AlphaFoldDB" id="A0AA35J886"/>
<evidence type="ECO:0000313" key="11">
    <source>
        <dbReference type="EMBL" id="CAI4052445.1"/>
    </source>
</evidence>
<dbReference type="PRINTS" id="PR00054">
    <property type="entry name" value="FUNGALZNCYS"/>
</dbReference>
<evidence type="ECO:0000259" key="10">
    <source>
        <dbReference type="PROSITE" id="PS50048"/>
    </source>
</evidence>
<evidence type="ECO:0000256" key="8">
    <source>
        <dbReference type="ARBA" id="ARBA00023242"/>
    </source>
</evidence>
<evidence type="ECO:0000256" key="2">
    <source>
        <dbReference type="ARBA" id="ARBA00009382"/>
    </source>
</evidence>
<evidence type="ECO:0000256" key="9">
    <source>
        <dbReference type="SAM" id="MobiDB-lite"/>
    </source>
</evidence>
<evidence type="ECO:0000256" key="1">
    <source>
        <dbReference type="ARBA" id="ARBA00004123"/>
    </source>
</evidence>
<dbReference type="PROSITE" id="PS00463">
    <property type="entry name" value="ZN2_CY6_FUNGAL_1"/>
    <property type="match status" value="1"/>
</dbReference>
<dbReference type="GO" id="GO:0003677">
    <property type="term" value="F:DNA binding"/>
    <property type="evidence" value="ECO:0007669"/>
    <property type="project" value="UniProtKB-KW"/>
</dbReference>
<dbReference type="InterPro" id="IPR020448">
    <property type="entry name" value="Maltose_ferment_reg_DNA-bd"/>
</dbReference>
<dbReference type="CDD" id="cd12148">
    <property type="entry name" value="fungal_TF_MHR"/>
    <property type="match status" value="1"/>
</dbReference>
<sequence>MVPRSFTKQMEKSTSNKGQTKNVLKKKIFSAFNMTLVKQACDCCRVRRVKCDGKGPCGRCLQRDLNCTYLQPLRKRGPKSIRSRSLKKIACVQRVSENNGTSSTMTAPEAPAKVPKVLIDQCLRLYHDNLYVIWPLLCYDDLHKLLDENFDDCHVYWFLVALSAATLSDLHTGIESEEGVYYTGRQLSILCMSSRQEFDDLSSSDIFRIMTYYCLLRCFAQFAETRTSYRLSCEAIGLIKVGELHIEETYESLSFEEQQLRRKVYYLLLLTERYYSVYIHSATSLDDTIAPPQLEVVTDPRLSLDSFLEMIRVFTIPGKCFFDALATDSENVSCTEDSLKKIWKELHTSSLEIEPWSYGYVDISFSRHWIRALAWRLVFRMKGANFFSNSNNAHIPVEIARDMLDDIFLSPNNLYEVHGPGISTKALEIANALVDVVKQYDQDVESEAWSALCDVVKFVFSLKHRDNKMIQRFSTKCQRALITLPIAKPLQSSSSSKDDTDIIL</sequence>
<reference evidence="11" key="1">
    <citation type="submission" date="2022-10" db="EMBL/GenBank/DDBJ databases">
        <authorList>
            <person name="Byrne P K."/>
        </authorList>
    </citation>
    <scope>NUCLEOTIDE SEQUENCE</scope>
    <source>
        <strain evidence="11">CBS7001</strain>
    </source>
</reference>
<dbReference type="GO" id="GO:0000981">
    <property type="term" value="F:DNA-binding transcription factor activity, RNA polymerase II-specific"/>
    <property type="evidence" value="ECO:0007669"/>
    <property type="project" value="InterPro"/>
</dbReference>
<comment type="similarity">
    <text evidence="2">Belongs to the MAL13 family.</text>
</comment>
<evidence type="ECO:0000256" key="7">
    <source>
        <dbReference type="ARBA" id="ARBA00023163"/>
    </source>
</evidence>
<feature type="region of interest" description="Disordered" evidence="9">
    <location>
        <begin position="1"/>
        <end position="20"/>
    </location>
</feature>
<dbReference type="InterPro" id="IPR036864">
    <property type="entry name" value="Zn2-C6_fun-type_DNA-bd_sf"/>
</dbReference>
<keyword evidence="7" id="KW-0804">Transcription</keyword>
<evidence type="ECO:0000256" key="4">
    <source>
        <dbReference type="ARBA" id="ARBA00022833"/>
    </source>
</evidence>
<evidence type="ECO:0000256" key="5">
    <source>
        <dbReference type="ARBA" id="ARBA00023015"/>
    </source>
</evidence>
<dbReference type="InterPro" id="IPR001138">
    <property type="entry name" value="Zn2Cys6_DnaBD"/>
</dbReference>
<dbReference type="CDD" id="cd00067">
    <property type="entry name" value="GAL4"/>
    <property type="match status" value="1"/>
</dbReference>
<evidence type="ECO:0000256" key="3">
    <source>
        <dbReference type="ARBA" id="ARBA00022723"/>
    </source>
</evidence>
<dbReference type="GO" id="GO:0005634">
    <property type="term" value="C:nucleus"/>
    <property type="evidence" value="ECO:0007669"/>
    <property type="project" value="UniProtKB-SubCell"/>
</dbReference>
<dbReference type="Pfam" id="PF00172">
    <property type="entry name" value="Zn_clus"/>
    <property type="match status" value="1"/>
</dbReference>
<proteinExistence type="inferred from homology"/>
<gene>
    <name evidence="11" type="primary">SUVC16G0040</name>
    <name evidence="11" type="ORF">SUVC_16G0040</name>
</gene>
<dbReference type="PROSITE" id="PS50048">
    <property type="entry name" value="ZN2_CY6_FUNGAL_2"/>
    <property type="match status" value="1"/>
</dbReference>
<comment type="subcellular location">
    <subcellularLocation>
        <location evidence="1">Nucleus</location>
    </subcellularLocation>
</comment>
<accession>A0AA35J886</accession>
<dbReference type="PANTHER" id="PTHR31668">
    <property type="entry name" value="GLUCOSE TRANSPORT TRANSCRIPTION REGULATOR RGT1-RELATED-RELATED"/>
    <property type="match status" value="1"/>
</dbReference>
<keyword evidence="6" id="KW-0238">DNA-binding</keyword>
<organism evidence="11 12">
    <name type="scientific">Saccharomyces uvarum</name>
    <name type="common">Yeast</name>
    <name type="synonym">Saccharomyces bayanus var. uvarum</name>
    <dbReference type="NCBI Taxonomy" id="230603"/>
    <lineage>
        <taxon>Eukaryota</taxon>
        <taxon>Fungi</taxon>
        <taxon>Dikarya</taxon>
        <taxon>Ascomycota</taxon>
        <taxon>Saccharomycotina</taxon>
        <taxon>Saccharomycetes</taxon>
        <taxon>Saccharomycetales</taxon>
        <taxon>Saccharomycetaceae</taxon>
        <taxon>Saccharomyces</taxon>
    </lineage>
</organism>
<dbReference type="PANTHER" id="PTHR31668:SF18">
    <property type="entry name" value="MALTOSE FERMENTATION REGULATORY PROTEIN MAL13-RELATED"/>
    <property type="match status" value="1"/>
</dbReference>
<dbReference type="EMBL" id="OX365927">
    <property type="protein sequence ID" value="CAI4052445.1"/>
    <property type="molecule type" value="Genomic_DNA"/>
</dbReference>
<dbReference type="GO" id="GO:0008270">
    <property type="term" value="F:zinc ion binding"/>
    <property type="evidence" value="ECO:0007669"/>
    <property type="project" value="InterPro"/>
</dbReference>
<dbReference type="SMART" id="SM00066">
    <property type="entry name" value="GAL4"/>
    <property type="match status" value="1"/>
</dbReference>
<evidence type="ECO:0000313" key="12">
    <source>
        <dbReference type="Proteomes" id="UP001162090"/>
    </source>
</evidence>
<evidence type="ECO:0000256" key="6">
    <source>
        <dbReference type="ARBA" id="ARBA00023125"/>
    </source>
</evidence>
<dbReference type="Proteomes" id="UP001162090">
    <property type="component" value="Chromosome 16"/>
</dbReference>
<keyword evidence="5" id="KW-0805">Transcription regulation</keyword>
<name>A0AA35J886_SACUV</name>
<keyword evidence="8" id="KW-0539">Nucleus</keyword>
<feature type="domain" description="Zn(2)-C6 fungal-type" evidence="10">
    <location>
        <begin position="40"/>
        <end position="69"/>
    </location>
</feature>